<feature type="chain" id="PRO_5039122005" description="Lipoprotein" evidence="1">
    <location>
        <begin position="19"/>
        <end position="361"/>
    </location>
</feature>
<proteinExistence type="predicted"/>
<dbReference type="EMBL" id="CACRTX010000002">
    <property type="protein sequence ID" value="VYT68432.1"/>
    <property type="molecule type" value="Genomic_DNA"/>
</dbReference>
<feature type="signal peptide" evidence="1">
    <location>
        <begin position="1"/>
        <end position="18"/>
    </location>
</feature>
<evidence type="ECO:0008006" key="3">
    <source>
        <dbReference type="Google" id="ProtNLM"/>
    </source>
</evidence>
<accession>A0A6N2YT56</accession>
<dbReference type="AlphaFoldDB" id="A0A6N2YT56"/>
<evidence type="ECO:0000256" key="1">
    <source>
        <dbReference type="SAM" id="SignalP"/>
    </source>
</evidence>
<dbReference type="RefSeq" id="WP_123833974.1">
    <property type="nucleotide sequence ID" value="NZ_CACRTX010000002.1"/>
</dbReference>
<dbReference type="PROSITE" id="PS51257">
    <property type="entry name" value="PROKAR_LIPOPROTEIN"/>
    <property type="match status" value="1"/>
</dbReference>
<name>A0A6N2YT56_ENTCA</name>
<protein>
    <recommendedName>
        <fullName evidence="3">Lipoprotein</fullName>
    </recommendedName>
</protein>
<organism evidence="2">
    <name type="scientific">Enterococcus casseliflavus</name>
    <name type="common">Enterococcus flavescens</name>
    <dbReference type="NCBI Taxonomy" id="37734"/>
    <lineage>
        <taxon>Bacteria</taxon>
        <taxon>Bacillati</taxon>
        <taxon>Bacillota</taxon>
        <taxon>Bacilli</taxon>
        <taxon>Lactobacillales</taxon>
        <taxon>Enterococcaceae</taxon>
        <taxon>Enterococcus</taxon>
    </lineage>
</organism>
<sequence>MKRLVLVLVVMVSFLGLAGCAQSNVDMIDFIDVEFQGLDTRGFASYSINYDRLHTYLYENDLEIEFEDDMHVYDNEEFEDILEISFDNSLDLSNGDTVKLLVSVDLTKVKNLTGGEKEVTVEGLDEPKWLTSEEVEKHLVVNFNGVSGRGEAQIDNTLPDELGGLPFQLVGDGEFKNGDTAKIEVSAELQDRLVQHGYLLEDSFDPRFEVKGLAEVAEKAGDIANLEDIKRMIDEETTRTYKDWWADKEVGTRYEIKEEKLLYRQFTREDNDSQNLFGYRSTTNNGNLIKIFSIKEYSGGTEGKLKKEYTAIIGFSDLYLDEENRVNVADLVTIKDTKDSTYSLESVIQLYEGYGYTEVED</sequence>
<evidence type="ECO:0000313" key="2">
    <source>
        <dbReference type="EMBL" id="VYT68432.1"/>
    </source>
</evidence>
<gene>
    <name evidence="2" type="ORF">ECLFYP2_01350</name>
</gene>
<reference evidence="2" key="1">
    <citation type="submission" date="2019-11" db="EMBL/GenBank/DDBJ databases">
        <authorList>
            <person name="Feng L."/>
        </authorList>
    </citation>
    <scope>NUCLEOTIDE SEQUENCE</scope>
    <source>
        <strain evidence="2">ECasseliflavusLFYP2</strain>
    </source>
</reference>
<keyword evidence="1" id="KW-0732">Signal</keyword>